<dbReference type="Pfam" id="PF14246">
    <property type="entry name" value="TetR_C_7"/>
    <property type="match status" value="1"/>
</dbReference>
<dbReference type="GO" id="GO:0003700">
    <property type="term" value="F:DNA-binding transcription factor activity"/>
    <property type="evidence" value="ECO:0007669"/>
    <property type="project" value="TreeGrafter"/>
</dbReference>
<dbReference type="PANTHER" id="PTHR30055">
    <property type="entry name" value="HTH-TYPE TRANSCRIPTIONAL REGULATOR RUTR"/>
    <property type="match status" value="1"/>
</dbReference>
<dbReference type="STRING" id="269796.Rru_A2444"/>
<dbReference type="PRINTS" id="PR00455">
    <property type="entry name" value="HTHTETR"/>
</dbReference>
<dbReference type="Pfam" id="PF00440">
    <property type="entry name" value="TetR_N"/>
    <property type="match status" value="1"/>
</dbReference>
<evidence type="ECO:0000256" key="1">
    <source>
        <dbReference type="ARBA" id="ARBA00023015"/>
    </source>
</evidence>
<name>Q2RRK1_RHORT</name>
<dbReference type="PhylomeDB" id="Q2RRK1"/>
<dbReference type="AlphaFoldDB" id="Q2RRK1"/>
<keyword evidence="3" id="KW-0804">Transcription</keyword>
<dbReference type="FunFam" id="1.10.10.60:FF:000141">
    <property type="entry name" value="TetR family transcriptional regulator"/>
    <property type="match status" value="1"/>
</dbReference>
<feature type="domain" description="HTH tetR-type" evidence="5">
    <location>
        <begin position="20"/>
        <end position="80"/>
    </location>
</feature>
<dbReference type="InterPro" id="IPR050109">
    <property type="entry name" value="HTH-type_TetR-like_transc_reg"/>
</dbReference>
<feature type="DNA-binding region" description="H-T-H motif" evidence="4">
    <location>
        <begin position="43"/>
        <end position="62"/>
    </location>
</feature>
<gene>
    <name evidence="6" type="ordered locus">Rru_A2444</name>
</gene>
<dbReference type="Proteomes" id="UP000001929">
    <property type="component" value="Chromosome"/>
</dbReference>
<dbReference type="EMBL" id="CP000230">
    <property type="protein sequence ID" value="ABC23244.1"/>
    <property type="molecule type" value="Genomic_DNA"/>
</dbReference>
<dbReference type="PANTHER" id="PTHR30055:SF234">
    <property type="entry name" value="HTH-TYPE TRANSCRIPTIONAL REGULATOR BETI"/>
    <property type="match status" value="1"/>
</dbReference>
<dbReference type="HOGENOM" id="CLU_069356_27_1_5"/>
<evidence type="ECO:0000256" key="2">
    <source>
        <dbReference type="ARBA" id="ARBA00023125"/>
    </source>
</evidence>
<dbReference type="InterPro" id="IPR039536">
    <property type="entry name" value="TetR_C_Proteobacteria"/>
</dbReference>
<keyword evidence="2 4" id="KW-0238">DNA-binding</keyword>
<protein>
    <submittedName>
        <fullName evidence="6">Transcriptional regulator, TetR family</fullName>
    </submittedName>
</protein>
<dbReference type="SUPFAM" id="SSF46689">
    <property type="entry name" value="Homeodomain-like"/>
    <property type="match status" value="1"/>
</dbReference>
<dbReference type="InterPro" id="IPR001647">
    <property type="entry name" value="HTH_TetR"/>
</dbReference>
<dbReference type="InterPro" id="IPR036271">
    <property type="entry name" value="Tet_transcr_reg_TetR-rel_C_sf"/>
</dbReference>
<proteinExistence type="predicted"/>
<dbReference type="PROSITE" id="PS50977">
    <property type="entry name" value="HTH_TETR_2"/>
    <property type="match status" value="1"/>
</dbReference>
<dbReference type="EnsemblBacteria" id="ABC23244">
    <property type="protein sequence ID" value="ABC23244"/>
    <property type="gene ID" value="Rru_A2444"/>
</dbReference>
<evidence type="ECO:0000256" key="3">
    <source>
        <dbReference type="ARBA" id="ARBA00023163"/>
    </source>
</evidence>
<dbReference type="InterPro" id="IPR009057">
    <property type="entry name" value="Homeodomain-like_sf"/>
</dbReference>
<keyword evidence="7" id="KW-1185">Reference proteome</keyword>
<dbReference type="KEGG" id="rru:Rru_A2444"/>
<evidence type="ECO:0000259" key="5">
    <source>
        <dbReference type="PROSITE" id="PS50977"/>
    </source>
</evidence>
<dbReference type="GO" id="GO:0000976">
    <property type="term" value="F:transcription cis-regulatory region binding"/>
    <property type="evidence" value="ECO:0007669"/>
    <property type="project" value="TreeGrafter"/>
</dbReference>
<dbReference type="eggNOG" id="COG1309">
    <property type="taxonomic scope" value="Bacteria"/>
</dbReference>
<dbReference type="SUPFAM" id="SSF48498">
    <property type="entry name" value="Tetracyclin repressor-like, C-terminal domain"/>
    <property type="match status" value="1"/>
</dbReference>
<sequence>MAVSESAARRIGRPDAQASETLDRLILATATQSFIDHGYAATSIEKVAAQAEVGKQTIYRRYRSKEELFKASVGALIGSLLTRADAAAKFSADPLAALREACATFLETVARPDSIAMYRILIAESRRFPTLADHALESTSEPFHAIIRRLLDAAARAGRLRADHDLDLLSRILIGMVSGWALNQWLLGGQALSTEAERAAFLDTALSIFLNGVVIDR</sequence>
<accession>Q2RRK1</accession>
<reference evidence="6 7" key="1">
    <citation type="journal article" date="2011" name="Stand. Genomic Sci.">
        <title>Complete genome sequence of Rhodospirillum rubrum type strain (S1).</title>
        <authorList>
            <person name="Munk A.C."/>
            <person name="Copeland A."/>
            <person name="Lucas S."/>
            <person name="Lapidus A."/>
            <person name="Del Rio T.G."/>
            <person name="Barry K."/>
            <person name="Detter J.C."/>
            <person name="Hammon N."/>
            <person name="Israni S."/>
            <person name="Pitluck S."/>
            <person name="Brettin T."/>
            <person name="Bruce D."/>
            <person name="Han C."/>
            <person name="Tapia R."/>
            <person name="Gilna P."/>
            <person name="Schmutz J."/>
            <person name="Larimer F."/>
            <person name="Land M."/>
            <person name="Kyrpides N.C."/>
            <person name="Mavromatis K."/>
            <person name="Richardson P."/>
            <person name="Rohde M."/>
            <person name="Goker M."/>
            <person name="Klenk H.P."/>
            <person name="Zhang Y."/>
            <person name="Roberts G.P."/>
            <person name="Reslewic S."/>
            <person name="Schwartz D.C."/>
        </authorList>
    </citation>
    <scope>NUCLEOTIDE SEQUENCE [LARGE SCALE GENOMIC DNA]</scope>
    <source>
        <strain evidence="7">ATCC 11170 / ATH 1.1.1 / DSM 467 / LMG 4362 / NCIMB 8255 / S1</strain>
    </source>
</reference>
<keyword evidence="1" id="KW-0805">Transcription regulation</keyword>
<evidence type="ECO:0000313" key="7">
    <source>
        <dbReference type="Proteomes" id="UP000001929"/>
    </source>
</evidence>
<dbReference type="Gene3D" id="1.10.357.10">
    <property type="entry name" value="Tetracycline Repressor, domain 2"/>
    <property type="match status" value="1"/>
</dbReference>
<dbReference type="PATRIC" id="fig|269796.9.peg.2548"/>
<dbReference type="RefSeq" id="WP_011390197.1">
    <property type="nucleotide sequence ID" value="NC_007643.1"/>
</dbReference>
<evidence type="ECO:0000313" key="6">
    <source>
        <dbReference type="EMBL" id="ABC23244.1"/>
    </source>
</evidence>
<evidence type="ECO:0000256" key="4">
    <source>
        <dbReference type="PROSITE-ProRule" id="PRU00335"/>
    </source>
</evidence>
<organism evidence="6 7">
    <name type="scientific">Rhodospirillum rubrum (strain ATCC 11170 / ATH 1.1.1 / DSM 467 / LMG 4362 / NCIMB 8255 / S1)</name>
    <dbReference type="NCBI Taxonomy" id="269796"/>
    <lineage>
        <taxon>Bacteria</taxon>
        <taxon>Pseudomonadati</taxon>
        <taxon>Pseudomonadota</taxon>
        <taxon>Alphaproteobacteria</taxon>
        <taxon>Rhodospirillales</taxon>
        <taxon>Rhodospirillaceae</taxon>
        <taxon>Rhodospirillum</taxon>
    </lineage>
</organism>